<organism evidence="2 3">
    <name type="scientific">Tolypocladium capitatum</name>
    <dbReference type="NCBI Taxonomy" id="45235"/>
    <lineage>
        <taxon>Eukaryota</taxon>
        <taxon>Fungi</taxon>
        <taxon>Dikarya</taxon>
        <taxon>Ascomycota</taxon>
        <taxon>Pezizomycotina</taxon>
        <taxon>Sordariomycetes</taxon>
        <taxon>Hypocreomycetidae</taxon>
        <taxon>Hypocreales</taxon>
        <taxon>Ophiocordycipitaceae</taxon>
        <taxon>Tolypocladium</taxon>
    </lineage>
</organism>
<gene>
    <name evidence="2" type="ORF">TCAP_01107</name>
</gene>
<evidence type="ECO:0000256" key="1">
    <source>
        <dbReference type="SAM" id="MobiDB-lite"/>
    </source>
</evidence>
<comment type="caution">
    <text evidence="2">The sequence shown here is derived from an EMBL/GenBank/DDBJ whole genome shotgun (WGS) entry which is preliminary data.</text>
</comment>
<keyword evidence="3" id="KW-1185">Reference proteome</keyword>
<protein>
    <submittedName>
        <fullName evidence="2">Uncharacterized protein</fullName>
    </submittedName>
</protein>
<dbReference type="AlphaFoldDB" id="A0A2K3QN63"/>
<dbReference type="EMBL" id="NRSZ01000180">
    <property type="protein sequence ID" value="PNY28970.1"/>
    <property type="molecule type" value="Genomic_DNA"/>
</dbReference>
<proteinExistence type="predicted"/>
<dbReference type="OrthoDB" id="5243686at2759"/>
<dbReference type="STRING" id="45235.A0A2K3QN63"/>
<evidence type="ECO:0000313" key="3">
    <source>
        <dbReference type="Proteomes" id="UP000236621"/>
    </source>
</evidence>
<feature type="region of interest" description="Disordered" evidence="1">
    <location>
        <begin position="1"/>
        <end position="33"/>
    </location>
</feature>
<sequence>MSSMLDSYVKGGRSRKPAEKQHRSSKAKSGSNSSSQQLSFLFVVNELLFYTDELNDFNRDEWYNTLPPRNCYGYSNETASRVMRYHGGEVTEARGYQWFRPGLCQPGYCYSPTQEPLKCYSDFGVFSCGPHLPIVVMPGDPMTIADGKDAMHALRFFHPSSNSDLKGVSQATWADGHMPPGGFPVKYVAGRDPSWIPSLVPKIFRNPGTGVSSRGLGGELPIVLGLMAFSEASGRVDEIFLGRNGHRGRWRDRVWTNIHEPQRCMPLHPGTMPHGSRPPIRDAPWAAGRRGGENQQLTSGLDMKAADDFPCGFYVAVFNDPQNPEGSTDDGIYSFEWESAIVKEHPSSASSRRS</sequence>
<name>A0A2K3QN63_9HYPO</name>
<dbReference type="Proteomes" id="UP000236621">
    <property type="component" value="Unassembled WGS sequence"/>
</dbReference>
<accession>A0A2K3QN63</accession>
<evidence type="ECO:0000313" key="2">
    <source>
        <dbReference type="EMBL" id="PNY28970.1"/>
    </source>
</evidence>
<reference evidence="2 3" key="1">
    <citation type="submission" date="2017-08" db="EMBL/GenBank/DDBJ databases">
        <title>Harnessing the power of phylogenomics to disentangle the directionality and signatures of interkingdom host jumping in the parasitic fungal genus Tolypocladium.</title>
        <authorList>
            <person name="Quandt C.A."/>
            <person name="Patterson W."/>
            <person name="Spatafora J.W."/>
        </authorList>
    </citation>
    <scope>NUCLEOTIDE SEQUENCE [LARGE SCALE GENOMIC DNA]</scope>
    <source>
        <strain evidence="2 3">CBS 113982</strain>
    </source>
</reference>